<dbReference type="RefSeq" id="WP_166278348.1">
    <property type="nucleotide sequence ID" value="NZ_JTHE03000121.1"/>
</dbReference>
<organism evidence="3 4">
    <name type="scientific">Lyngbya confervoides BDU141951</name>
    <dbReference type="NCBI Taxonomy" id="1574623"/>
    <lineage>
        <taxon>Bacteria</taxon>
        <taxon>Bacillati</taxon>
        <taxon>Cyanobacteriota</taxon>
        <taxon>Cyanophyceae</taxon>
        <taxon>Oscillatoriophycideae</taxon>
        <taxon>Oscillatoriales</taxon>
        <taxon>Microcoleaceae</taxon>
        <taxon>Lyngbya</taxon>
    </lineage>
</organism>
<feature type="compositionally biased region" description="Polar residues" evidence="1">
    <location>
        <begin position="35"/>
        <end position="62"/>
    </location>
</feature>
<gene>
    <name evidence="3" type="ORF">QQ91_0021370</name>
</gene>
<sequence length="208" mass="22197">MTKTFTPSLVLLGLVSLLTLPACNSVAPESEPEGSGNQSGVPGTESSQLPRGWKTYTSQAGSFSIAMPGTPKEESRPIPLPTGGSVPLQIASVDQRDTAYFTGFVDYPEGLINSNAIDVQEILKSSIEGAAQQNFSGSPINQQETTVDGVPCRRFDTAGQLQGKDARMEGVFCLRGDRLFEVLIVGEDKEAFSDAAKEFISSFKILKS</sequence>
<keyword evidence="4" id="KW-1185">Reference proteome</keyword>
<protein>
    <submittedName>
        <fullName evidence="3">Uncharacterized protein</fullName>
    </submittedName>
</protein>
<evidence type="ECO:0000313" key="3">
    <source>
        <dbReference type="EMBL" id="MCM1985371.1"/>
    </source>
</evidence>
<reference evidence="3 4" key="1">
    <citation type="journal article" date="2015" name="Genome Announc.">
        <title>Draft Genome Sequence of Filamentous Marine Cyanobacterium Lyngbya confervoides Strain BDU141951.</title>
        <authorList>
            <person name="Chandrababunaidu M.M."/>
            <person name="Sen D."/>
            <person name="Tripathy S."/>
        </authorList>
    </citation>
    <scope>NUCLEOTIDE SEQUENCE [LARGE SCALE GENOMIC DNA]</scope>
    <source>
        <strain evidence="3 4">BDU141951</strain>
    </source>
</reference>
<evidence type="ECO:0000256" key="1">
    <source>
        <dbReference type="SAM" id="MobiDB-lite"/>
    </source>
</evidence>
<evidence type="ECO:0000256" key="2">
    <source>
        <dbReference type="SAM" id="SignalP"/>
    </source>
</evidence>
<comment type="caution">
    <text evidence="3">The sequence shown here is derived from an EMBL/GenBank/DDBJ whole genome shotgun (WGS) entry which is preliminary data.</text>
</comment>
<dbReference type="EMBL" id="JTHE03000121">
    <property type="protein sequence ID" value="MCM1985371.1"/>
    <property type="molecule type" value="Genomic_DNA"/>
</dbReference>
<dbReference type="Proteomes" id="UP000031561">
    <property type="component" value="Unassembled WGS sequence"/>
</dbReference>
<name>A0ABD4T9Y9_9CYAN</name>
<keyword evidence="2" id="KW-0732">Signal</keyword>
<accession>A0ABD4T9Y9</accession>
<feature type="signal peptide" evidence="2">
    <location>
        <begin position="1"/>
        <end position="27"/>
    </location>
</feature>
<evidence type="ECO:0000313" key="4">
    <source>
        <dbReference type="Proteomes" id="UP000031561"/>
    </source>
</evidence>
<proteinExistence type="predicted"/>
<dbReference type="AlphaFoldDB" id="A0ABD4T9Y9"/>
<feature type="chain" id="PRO_5044859195" evidence="2">
    <location>
        <begin position="28"/>
        <end position="208"/>
    </location>
</feature>
<feature type="region of interest" description="Disordered" evidence="1">
    <location>
        <begin position="26"/>
        <end position="83"/>
    </location>
</feature>